<dbReference type="Proteomes" id="UP000808146">
    <property type="component" value="Unassembled WGS sequence"/>
</dbReference>
<dbReference type="EMBL" id="JADKBR010000017">
    <property type="protein sequence ID" value="MBK8891505.1"/>
    <property type="molecule type" value="Genomic_DNA"/>
</dbReference>
<dbReference type="AlphaFoldDB" id="A0A9D7LPC6"/>
<evidence type="ECO:0000313" key="2">
    <source>
        <dbReference type="Proteomes" id="UP000808146"/>
    </source>
</evidence>
<gene>
    <name evidence="1" type="ORF">IPN75_14590</name>
</gene>
<reference evidence="1" key="1">
    <citation type="submission" date="2020-10" db="EMBL/GenBank/DDBJ databases">
        <title>Connecting structure to function with the recovery of over 1000 high-quality activated sludge metagenome-assembled genomes encoding full-length rRNA genes using long-read sequencing.</title>
        <authorList>
            <person name="Singleton C.M."/>
            <person name="Petriglieri F."/>
            <person name="Kristensen J.M."/>
            <person name="Kirkegaard R.H."/>
            <person name="Michaelsen T.Y."/>
            <person name="Andersen M.H."/>
            <person name="Karst S.M."/>
            <person name="Dueholm M.S."/>
            <person name="Nielsen P.H."/>
            <person name="Albertsen M."/>
        </authorList>
    </citation>
    <scope>NUCLEOTIDE SEQUENCE</scope>
    <source>
        <strain evidence="1">OdNE_18-Q3-R46-58_BAT3C.305</strain>
    </source>
</reference>
<proteinExistence type="predicted"/>
<protein>
    <submittedName>
        <fullName evidence="1">Uncharacterized protein</fullName>
    </submittedName>
</protein>
<organism evidence="1 2">
    <name type="scientific">Candidatus Dechloromonas phosphorivorans</name>
    <dbReference type="NCBI Taxonomy" id="2899244"/>
    <lineage>
        <taxon>Bacteria</taxon>
        <taxon>Pseudomonadati</taxon>
        <taxon>Pseudomonadota</taxon>
        <taxon>Betaproteobacteria</taxon>
        <taxon>Rhodocyclales</taxon>
        <taxon>Azonexaceae</taxon>
        <taxon>Dechloromonas</taxon>
    </lineage>
</organism>
<name>A0A9D7LPC6_9RHOO</name>
<accession>A0A9D7LPC6</accession>
<comment type="caution">
    <text evidence="1">The sequence shown here is derived from an EMBL/GenBank/DDBJ whole genome shotgun (WGS) entry which is preliminary data.</text>
</comment>
<evidence type="ECO:0000313" key="1">
    <source>
        <dbReference type="EMBL" id="MBK8891505.1"/>
    </source>
</evidence>
<sequence length="89" mass="9522">MWPEPIALQRDLVGPRGRSIPSVIPFGALQLIYPAGYADSALSPHLPQDKAEIMGGRTPIDEQHAEIPASLADTVIGAETAREIGLLRP</sequence>